<protein>
    <recommendedName>
        <fullName evidence="4">Secreted protein</fullName>
    </recommendedName>
</protein>
<evidence type="ECO:0000313" key="3">
    <source>
        <dbReference type="Proteomes" id="UP000472264"/>
    </source>
</evidence>
<sequence length="122" mass="13623">MWKAALFTLCLLVVLVVRVSCNDSHPSLYGVKLCGRERSLGDSALIGEEGLYSWAKSPIPQLTSQQDPDESKVWKGQILDVAYILIQSNSLYICVNYCFDSFEMKEVVVTLSIQCPELVGFL</sequence>
<dbReference type="AlphaFoldDB" id="A0A665TC27"/>
<reference evidence="2" key="3">
    <citation type="submission" date="2025-09" db="UniProtKB">
        <authorList>
            <consortium name="Ensembl"/>
        </authorList>
    </citation>
    <scope>IDENTIFICATION</scope>
</reference>
<evidence type="ECO:0000256" key="1">
    <source>
        <dbReference type="SAM" id="SignalP"/>
    </source>
</evidence>
<evidence type="ECO:0000313" key="2">
    <source>
        <dbReference type="Ensembl" id="ENSENLP00000000246.1"/>
    </source>
</evidence>
<feature type="chain" id="PRO_5025376056" description="Secreted protein" evidence="1">
    <location>
        <begin position="22"/>
        <end position="122"/>
    </location>
</feature>
<accession>A0A665TC27</accession>
<keyword evidence="3" id="KW-1185">Reference proteome</keyword>
<feature type="signal peptide" evidence="1">
    <location>
        <begin position="1"/>
        <end position="21"/>
    </location>
</feature>
<proteinExistence type="predicted"/>
<keyword evidence="1" id="KW-0732">Signal</keyword>
<organism evidence="2 3">
    <name type="scientific">Echeneis naucrates</name>
    <name type="common">Live sharksucker</name>
    <dbReference type="NCBI Taxonomy" id="173247"/>
    <lineage>
        <taxon>Eukaryota</taxon>
        <taxon>Metazoa</taxon>
        <taxon>Chordata</taxon>
        <taxon>Craniata</taxon>
        <taxon>Vertebrata</taxon>
        <taxon>Euteleostomi</taxon>
        <taxon>Actinopterygii</taxon>
        <taxon>Neopterygii</taxon>
        <taxon>Teleostei</taxon>
        <taxon>Neoteleostei</taxon>
        <taxon>Acanthomorphata</taxon>
        <taxon>Carangaria</taxon>
        <taxon>Carangiformes</taxon>
        <taxon>Echeneidae</taxon>
        <taxon>Echeneis</taxon>
    </lineage>
</organism>
<dbReference type="Ensembl" id="ENSENLT00000000280.1">
    <property type="protein sequence ID" value="ENSENLP00000000246.1"/>
    <property type="gene ID" value="ENSENLG00000000159.1"/>
</dbReference>
<reference evidence="2" key="2">
    <citation type="submission" date="2025-08" db="UniProtKB">
        <authorList>
            <consortium name="Ensembl"/>
        </authorList>
    </citation>
    <scope>IDENTIFICATION</scope>
</reference>
<dbReference type="InParanoid" id="A0A665TC27"/>
<evidence type="ECO:0008006" key="4">
    <source>
        <dbReference type="Google" id="ProtNLM"/>
    </source>
</evidence>
<name>A0A665TC27_ECHNA</name>
<reference evidence="2" key="1">
    <citation type="submission" date="2021-04" db="EMBL/GenBank/DDBJ databases">
        <authorList>
            <consortium name="Wellcome Sanger Institute Data Sharing"/>
        </authorList>
    </citation>
    <scope>NUCLEOTIDE SEQUENCE [LARGE SCALE GENOMIC DNA]</scope>
</reference>
<dbReference type="Proteomes" id="UP000472264">
    <property type="component" value="Chromosome 1"/>
</dbReference>